<reference evidence="1 2" key="1">
    <citation type="submission" date="2022-06" db="EMBL/GenBank/DDBJ databases">
        <title>Isolation of gut microbiota from human fecal samples.</title>
        <authorList>
            <person name="Pamer E.G."/>
            <person name="Barat B."/>
            <person name="Waligurski E."/>
            <person name="Medina S."/>
            <person name="Paddock L."/>
            <person name="Mostad J."/>
        </authorList>
    </citation>
    <scope>NUCLEOTIDE SEQUENCE [LARGE SCALE GENOMIC DNA]</scope>
    <source>
        <strain evidence="1 2">DFI.9.73</strain>
    </source>
</reference>
<organism evidence="1 2">
    <name type="scientific">Neglectibacter timonensis</name>
    <dbReference type="NCBI Taxonomy" id="1776382"/>
    <lineage>
        <taxon>Bacteria</taxon>
        <taxon>Bacillati</taxon>
        <taxon>Bacillota</taxon>
        <taxon>Clostridia</taxon>
        <taxon>Eubacteriales</taxon>
        <taxon>Oscillospiraceae</taxon>
        <taxon>Neglectibacter</taxon>
    </lineage>
</organism>
<evidence type="ECO:0000313" key="1">
    <source>
        <dbReference type="EMBL" id="MCQ4841683.1"/>
    </source>
</evidence>
<protein>
    <submittedName>
        <fullName evidence="1">Uncharacterized protein</fullName>
    </submittedName>
</protein>
<sequence length="520" mass="56873">MSGLPSMVHGDGIKKSVQVKFKGYDHNLGAEEGSLWDMENLSGDSAPVLAPRKPRYLLRTLEKPNGLYAGESLCWADGGSFYVDGEQKGAVEDSRKQFCALGDYLILLPDKAYYNKRTGEFGSLEAQWSGGVRFEDGVFAGESAKGNSIVSTGEAFPFSVNEAVTISGCGEERNNKTAVIREVSEDGKTLRFYENSFQVWSGEAALKREVPDMDFLCENENRLWGCKGSTIYASYLGNPFIWTNFDTVSTACFAADVGSAGDFTGCCSYLGYPVFFKEDQIYKVYGSKPSNFQVMGSASLGVEKGSGRSLAVAGERLFYLSRSGVVSYAGGVPQVISQALGQQRFRNAVGGSDGTKYYVSLEDSLGASHLFAFDTRIGQWYREDGVRALEFGWGGELYLLASDGGLWLAGDPRSIPEGAVQETLQSAAEFGDFIEGSPGKKGLSKLLLRAELEAGASLRVLVRYDGGPWRQAGQLQAEKKRSFLLPLIPRRCDHYRIRLEGTGGWRLFSLTREFYLGTEL</sequence>
<accession>A0ABT1S430</accession>
<dbReference type="RefSeq" id="WP_066860647.1">
    <property type="nucleotide sequence ID" value="NZ_CABKVV010000010.1"/>
</dbReference>
<comment type="caution">
    <text evidence="1">The sequence shown here is derived from an EMBL/GenBank/DDBJ whole genome shotgun (WGS) entry which is preliminary data.</text>
</comment>
<gene>
    <name evidence="1" type="ORF">NE695_17365</name>
</gene>
<name>A0ABT1S430_9FIRM</name>
<dbReference type="GeneID" id="90531221"/>
<dbReference type="Proteomes" id="UP001524473">
    <property type="component" value="Unassembled WGS sequence"/>
</dbReference>
<proteinExistence type="predicted"/>
<evidence type="ECO:0000313" key="2">
    <source>
        <dbReference type="Proteomes" id="UP001524473"/>
    </source>
</evidence>
<keyword evidence="2" id="KW-1185">Reference proteome</keyword>
<dbReference type="EMBL" id="JANFZH010000064">
    <property type="protein sequence ID" value="MCQ4841683.1"/>
    <property type="molecule type" value="Genomic_DNA"/>
</dbReference>